<gene>
    <name evidence="2" type="ORF">OUZ56_026656</name>
</gene>
<keyword evidence="3" id="KW-1185">Reference proteome</keyword>
<name>A0ABQ9ZMG1_9CRUS</name>
<comment type="caution">
    <text evidence="2">The sequence shown here is derived from an EMBL/GenBank/DDBJ whole genome shotgun (WGS) entry which is preliminary data.</text>
</comment>
<organism evidence="2 3">
    <name type="scientific">Daphnia magna</name>
    <dbReference type="NCBI Taxonomy" id="35525"/>
    <lineage>
        <taxon>Eukaryota</taxon>
        <taxon>Metazoa</taxon>
        <taxon>Ecdysozoa</taxon>
        <taxon>Arthropoda</taxon>
        <taxon>Crustacea</taxon>
        <taxon>Branchiopoda</taxon>
        <taxon>Diplostraca</taxon>
        <taxon>Cladocera</taxon>
        <taxon>Anomopoda</taxon>
        <taxon>Daphniidae</taxon>
        <taxon>Daphnia</taxon>
    </lineage>
</organism>
<dbReference type="Proteomes" id="UP001234178">
    <property type="component" value="Unassembled WGS sequence"/>
</dbReference>
<evidence type="ECO:0000313" key="3">
    <source>
        <dbReference type="Proteomes" id="UP001234178"/>
    </source>
</evidence>
<reference evidence="2 3" key="1">
    <citation type="journal article" date="2023" name="Nucleic Acids Res.">
        <title>The hologenome of Daphnia magna reveals possible DNA methylation and microbiome-mediated evolution of the host genome.</title>
        <authorList>
            <person name="Chaturvedi A."/>
            <person name="Li X."/>
            <person name="Dhandapani V."/>
            <person name="Marshall H."/>
            <person name="Kissane S."/>
            <person name="Cuenca-Cambronero M."/>
            <person name="Asole G."/>
            <person name="Calvet F."/>
            <person name="Ruiz-Romero M."/>
            <person name="Marangio P."/>
            <person name="Guigo R."/>
            <person name="Rago D."/>
            <person name="Mirbahai L."/>
            <person name="Eastwood N."/>
            <person name="Colbourne J.K."/>
            <person name="Zhou J."/>
            <person name="Mallon E."/>
            <person name="Orsini L."/>
        </authorList>
    </citation>
    <scope>NUCLEOTIDE SEQUENCE [LARGE SCALE GENOMIC DNA]</scope>
    <source>
        <strain evidence="2">LRV0_1</strain>
    </source>
</reference>
<proteinExistence type="predicted"/>
<feature type="region of interest" description="Disordered" evidence="1">
    <location>
        <begin position="42"/>
        <end position="65"/>
    </location>
</feature>
<sequence length="65" mass="7825">MRFHMEAKRLKNKVSQKSKEEQHKLRKLSKMVYNTNRNGFRRKQREKQSQATTFPIVDNGMEGML</sequence>
<evidence type="ECO:0000313" key="2">
    <source>
        <dbReference type="EMBL" id="KAK4014112.1"/>
    </source>
</evidence>
<evidence type="ECO:0000256" key="1">
    <source>
        <dbReference type="SAM" id="MobiDB-lite"/>
    </source>
</evidence>
<dbReference type="EMBL" id="JAOYFB010000004">
    <property type="protein sequence ID" value="KAK4014112.1"/>
    <property type="molecule type" value="Genomic_DNA"/>
</dbReference>
<feature type="region of interest" description="Disordered" evidence="1">
    <location>
        <begin position="1"/>
        <end position="24"/>
    </location>
</feature>
<protein>
    <submittedName>
        <fullName evidence="2">Uncharacterized protein</fullName>
    </submittedName>
</protein>
<accession>A0ABQ9ZMG1</accession>